<dbReference type="RefSeq" id="XP_008878209.1">
    <property type="nucleotide sequence ID" value="XM_008879987.1"/>
</dbReference>
<evidence type="ECO:0000256" key="5">
    <source>
        <dbReference type="ARBA" id="ARBA00023152"/>
    </source>
</evidence>
<dbReference type="GeneID" id="20089841"/>
<dbReference type="InterPro" id="IPR006124">
    <property type="entry name" value="Metalloenzyme"/>
</dbReference>
<protein>
    <recommendedName>
        <fullName evidence="6">Metalloenzyme domain-containing protein</fullName>
    </recommendedName>
</protein>
<evidence type="ECO:0000256" key="2">
    <source>
        <dbReference type="ARBA" id="ARBA00002315"/>
    </source>
</evidence>
<name>A0A024TIK0_9STRA</name>
<dbReference type="GO" id="GO:0046872">
    <property type="term" value="F:metal ion binding"/>
    <property type="evidence" value="ECO:0007669"/>
    <property type="project" value="InterPro"/>
</dbReference>
<dbReference type="InterPro" id="IPR004456">
    <property type="entry name" value="Pglycerate_mutase_ApgM"/>
</dbReference>
<comment type="function">
    <text evidence="2">Catalyzes the interconversion of 2-phosphoglycerate and 3-phosphoglycerate.</text>
</comment>
<comment type="catalytic activity">
    <reaction evidence="1">
        <text>(2R)-2-phosphoglycerate = (2R)-3-phosphoglycerate</text>
        <dbReference type="Rhea" id="RHEA:15901"/>
        <dbReference type="ChEBI" id="CHEBI:58272"/>
        <dbReference type="ChEBI" id="CHEBI:58289"/>
        <dbReference type="EC" id="5.4.2.12"/>
    </reaction>
</comment>
<dbReference type="PANTHER" id="PTHR31209">
    <property type="entry name" value="COFACTOR-INDEPENDENT PHOSPHOGLYCERATE MUTASE"/>
    <property type="match status" value="1"/>
</dbReference>
<dbReference type="PANTHER" id="PTHR31209:SF0">
    <property type="entry name" value="METALLOENZYME DOMAIN-CONTAINING PROTEIN"/>
    <property type="match status" value="1"/>
</dbReference>
<dbReference type="VEuPathDB" id="FungiDB:H310_12791"/>
<gene>
    <name evidence="7" type="ORF">H310_12791</name>
</gene>
<keyword evidence="5" id="KW-0324">Glycolysis</keyword>
<comment type="pathway">
    <text evidence="3">Carbohydrate degradation.</text>
</comment>
<dbReference type="NCBIfam" id="TIGR00306">
    <property type="entry name" value="apgM"/>
    <property type="match status" value="1"/>
</dbReference>
<feature type="domain" description="Metalloenzyme" evidence="6">
    <location>
        <begin position="9"/>
        <end position="394"/>
    </location>
</feature>
<dbReference type="GO" id="GO:0006096">
    <property type="term" value="P:glycolytic process"/>
    <property type="evidence" value="ECO:0007669"/>
    <property type="project" value="UniProtKB-KW"/>
</dbReference>
<reference evidence="7" key="1">
    <citation type="submission" date="2013-12" db="EMBL/GenBank/DDBJ databases">
        <title>The Genome Sequence of Aphanomyces invadans NJM9701.</title>
        <authorList>
            <consortium name="The Broad Institute Genomics Platform"/>
            <person name="Russ C."/>
            <person name="Tyler B."/>
            <person name="van West P."/>
            <person name="Dieguez-Uribeondo J."/>
            <person name="Young S.K."/>
            <person name="Zeng Q."/>
            <person name="Gargeya S."/>
            <person name="Fitzgerald M."/>
            <person name="Abouelleil A."/>
            <person name="Alvarado L."/>
            <person name="Chapman S.B."/>
            <person name="Gainer-Dewar J."/>
            <person name="Goldberg J."/>
            <person name="Griggs A."/>
            <person name="Gujja S."/>
            <person name="Hansen M."/>
            <person name="Howarth C."/>
            <person name="Imamovic A."/>
            <person name="Ireland A."/>
            <person name="Larimer J."/>
            <person name="McCowan C."/>
            <person name="Murphy C."/>
            <person name="Pearson M."/>
            <person name="Poon T.W."/>
            <person name="Priest M."/>
            <person name="Roberts A."/>
            <person name="Saif S."/>
            <person name="Shea T."/>
            <person name="Sykes S."/>
            <person name="Wortman J."/>
            <person name="Nusbaum C."/>
            <person name="Birren B."/>
        </authorList>
    </citation>
    <scope>NUCLEOTIDE SEQUENCE [LARGE SCALE GENOMIC DNA]</scope>
    <source>
        <strain evidence="7">NJM9701</strain>
    </source>
</reference>
<proteinExistence type="inferred from homology"/>
<dbReference type="OrthoDB" id="113620at2759"/>
<accession>A0A024TIK0</accession>
<comment type="similarity">
    <text evidence="4">Belongs to the BPG-independent phosphoglycerate mutase family. A-PGAM subfamily.</text>
</comment>
<evidence type="ECO:0000259" key="6">
    <source>
        <dbReference type="Pfam" id="PF01676"/>
    </source>
</evidence>
<evidence type="ECO:0000313" key="7">
    <source>
        <dbReference type="EMBL" id="ETV93187.1"/>
    </source>
</evidence>
<dbReference type="Pfam" id="PF10143">
    <property type="entry name" value="PhosphMutase"/>
    <property type="match status" value="1"/>
</dbReference>
<dbReference type="STRING" id="157072.A0A024TIK0"/>
<dbReference type="Pfam" id="PF01676">
    <property type="entry name" value="Metalloenzyme"/>
    <property type="match status" value="1"/>
</dbReference>
<dbReference type="GO" id="GO:0004619">
    <property type="term" value="F:phosphoglycerate mutase activity"/>
    <property type="evidence" value="ECO:0007669"/>
    <property type="project" value="UniProtKB-EC"/>
</dbReference>
<dbReference type="InterPro" id="IPR017850">
    <property type="entry name" value="Alkaline_phosphatase_core_sf"/>
</dbReference>
<dbReference type="EMBL" id="KI913994">
    <property type="protein sequence ID" value="ETV93187.1"/>
    <property type="molecule type" value="Genomic_DNA"/>
</dbReference>
<dbReference type="SUPFAM" id="SSF53649">
    <property type="entry name" value="Alkaline phosphatase-like"/>
    <property type="match status" value="1"/>
</dbReference>
<dbReference type="Gene3D" id="3.40.720.10">
    <property type="entry name" value="Alkaline Phosphatase, subunit A"/>
    <property type="match status" value="2"/>
</dbReference>
<evidence type="ECO:0000256" key="4">
    <source>
        <dbReference type="ARBA" id="ARBA00005524"/>
    </source>
</evidence>
<dbReference type="AlphaFoldDB" id="A0A024TIK0"/>
<evidence type="ECO:0000256" key="3">
    <source>
        <dbReference type="ARBA" id="ARBA00004921"/>
    </source>
</evidence>
<dbReference type="CDD" id="cd16011">
    <property type="entry name" value="iPGM_like"/>
    <property type="match status" value="1"/>
</dbReference>
<dbReference type="PIRSF" id="PIRSF006392">
    <property type="entry name" value="IPGAM_arch"/>
    <property type="match status" value="1"/>
</dbReference>
<dbReference type="eggNOG" id="ENOG502QR26">
    <property type="taxonomic scope" value="Eukaryota"/>
</dbReference>
<organism evidence="7">
    <name type="scientific">Aphanomyces invadans</name>
    <dbReference type="NCBI Taxonomy" id="157072"/>
    <lineage>
        <taxon>Eukaryota</taxon>
        <taxon>Sar</taxon>
        <taxon>Stramenopiles</taxon>
        <taxon>Oomycota</taxon>
        <taxon>Saprolegniomycetes</taxon>
        <taxon>Saprolegniales</taxon>
        <taxon>Verrucalvaceae</taxon>
        <taxon>Aphanomyces</taxon>
    </lineage>
</organism>
<sequence>MTAEKKRHPVVFVLIDGIGDMSMDVSKYHSAHATPGTTLQAAHTPAMDAIARAGLNGLLDPVEPGMACGSDTAHMSIFGYPPTKHYRGRGSFEAMGAGLDMAPGDVAFKCNFAYLDRATNVVAMRRVDRNFHAWGKELCPYVGSVKLPSFPGVGVVCKYATEHRCGIVFKGSNLSDQITGTDPLKDELPLLKSTPIDPTLPSAVYSSKVLNEASDVIIEHLSRHPLNVAREAQGLVPANLVLFRGPGERINVPNFEATHGMKAFMIAPTCIIAGLGMSLDMDLIRVEGATGDYHTNLVNKANAALECFRDRKYDFGFVHVKAVDDAGHDRDVPLKMRFLEKADAMIARLIQGLDEGIEEEATIIVTGDHTTPVLYGDHTFEPVPFTIANVRAAARILRGETTTTTHELQDHVLHFSEVDAAGGILGRFSGDQVMEIVKQFRARNV</sequence>
<evidence type="ECO:0000256" key="1">
    <source>
        <dbReference type="ARBA" id="ARBA00000370"/>
    </source>
</evidence>